<gene>
    <name evidence="1" type="ORF">BECKSD772D_GA0070982_10408</name>
</gene>
<accession>A0A451BLP3</accession>
<dbReference type="AlphaFoldDB" id="A0A451BLP3"/>
<reference evidence="1" key="1">
    <citation type="submission" date="2019-02" db="EMBL/GenBank/DDBJ databases">
        <authorList>
            <person name="Gruber-Vodicka R. H."/>
            <person name="Seah K. B. B."/>
        </authorList>
    </citation>
    <scope>NUCLEOTIDE SEQUENCE</scope>
    <source>
        <strain evidence="1">BECK_S127</strain>
    </source>
</reference>
<evidence type="ECO:0000313" key="1">
    <source>
        <dbReference type="EMBL" id="VFK79210.1"/>
    </source>
</evidence>
<organism evidence="1">
    <name type="scientific">Candidatus Kentrum sp. SD</name>
    <dbReference type="NCBI Taxonomy" id="2126332"/>
    <lineage>
        <taxon>Bacteria</taxon>
        <taxon>Pseudomonadati</taxon>
        <taxon>Pseudomonadota</taxon>
        <taxon>Gammaproteobacteria</taxon>
        <taxon>Candidatus Kentrum</taxon>
    </lineage>
</organism>
<sequence length="92" mass="10912">MMKGMALPTPKPRYSKIQFTSKDAARLRDRATQSGVPEIKRVAGKNLGFEKRLSLYDYKGIFLRCFIQDFTDNEPRFFRYMNTQYCYQHICL</sequence>
<protein>
    <submittedName>
        <fullName evidence="1">Uncharacterized protein</fullName>
    </submittedName>
</protein>
<dbReference type="EMBL" id="CAADHB010000040">
    <property type="protein sequence ID" value="VFK79210.1"/>
    <property type="molecule type" value="Genomic_DNA"/>
</dbReference>
<proteinExistence type="predicted"/>
<name>A0A451BLP3_9GAMM</name>